<gene>
    <name evidence="1" type="ORF">CLPU_10c01550</name>
</gene>
<evidence type="ECO:0000313" key="1">
    <source>
        <dbReference type="EMBL" id="KNF08100.1"/>
    </source>
</evidence>
<protein>
    <submittedName>
        <fullName evidence="1">Uncharacterized protein</fullName>
    </submittedName>
</protein>
<dbReference type="Proteomes" id="UP000037267">
    <property type="component" value="Unassembled WGS sequence"/>
</dbReference>
<proteinExistence type="predicted"/>
<keyword evidence="2" id="KW-1185">Reference proteome</keyword>
<dbReference type="AlphaFoldDB" id="A0A0L0W9W4"/>
<dbReference type="EMBL" id="LGSS01000010">
    <property type="protein sequence ID" value="KNF08100.1"/>
    <property type="molecule type" value="Genomic_DNA"/>
</dbReference>
<dbReference type="RefSeq" id="WP_050355741.1">
    <property type="nucleotide sequence ID" value="NZ_LGSS01000010.1"/>
</dbReference>
<sequence length="64" mass="7781">MNLVREWTNKLKDVEQIICDYNKILENNELTHEMKIFCYRKIESKTKYKRLIETTINTLKESEG</sequence>
<evidence type="ECO:0000313" key="2">
    <source>
        <dbReference type="Proteomes" id="UP000037267"/>
    </source>
</evidence>
<organism evidence="1 2">
    <name type="scientific">Gottschalkia purinilytica</name>
    <name type="common">Clostridium purinilyticum</name>
    <dbReference type="NCBI Taxonomy" id="1503"/>
    <lineage>
        <taxon>Bacteria</taxon>
        <taxon>Bacillati</taxon>
        <taxon>Bacillota</taxon>
        <taxon>Tissierellia</taxon>
        <taxon>Tissierellales</taxon>
        <taxon>Gottschalkiaceae</taxon>
        <taxon>Gottschalkia</taxon>
    </lineage>
</organism>
<comment type="caution">
    <text evidence="1">The sequence shown here is derived from an EMBL/GenBank/DDBJ whole genome shotgun (WGS) entry which is preliminary data.</text>
</comment>
<name>A0A0L0W9W4_GOTPU</name>
<reference evidence="2" key="1">
    <citation type="submission" date="2015-07" db="EMBL/GenBank/DDBJ databases">
        <title>Draft genome sequence of the purine-degrading Gottschalkia purinilyticum DSM 1384 (formerly Clostridium purinilyticum).</title>
        <authorList>
            <person name="Poehlein A."/>
            <person name="Schiel-Bengelsdorf B."/>
            <person name="Bengelsdorf F.R."/>
            <person name="Daniel R."/>
            <person name="Duerre P."/>
        </authorList>
    </citation>
    <scope>NUCLEOTIDE SEQUENCE [LARGE SCALE GENOMIC DNA]</scope>
    <source>
        <strain evidence="2">DSM 1384</strain>
    </source>
</reference>
<dbReference type="STRING" id="1503.CLPU_10c01550"/>
<accession>A0A0L0W9W4</accession>